<feature type="compositionally biased region" description="Pro residues" evidence="1">
    <location>
        <begin position="32"/>
        <end position="62"/>
    </location>
</feature>
<evidence type="ECO:0000313" key="3">
    <source>
        <dbReference type="Proteomes" id="UP000664534"/>
    </source>
</evidence>
<organism evidence="2 3">
    <name type="scientific">Imshaugia aleurites</name>
    <dbReference type="NCBI Taxonomy" id="172621"/>
    <lineage>
        <taxon>Eukaryota</taxon>
        <taxon>Fungi</taxon>
        <taxon>Dikarya</taxon>
        <taxon>Ascomycota</taxon>
        <taxon>Pezizomycotina</taxon>
        <taxon>Lecanoromycetes</taxon>
        <taxon>OSLEUM clade</taxon>
        <taxon>Lecanoromycetidae</taxon>
        <taxon>Lecanorales</taxon>
        <taxon>Lecanorineae</taxon>
        <taxon>Parmeliaceae</taxon>
        <taxon>Imshaugia</taxon>
    </lineage>
</organism>
<dbReference type="EMBL" id="CAJPDT010000069">
    <property type="protein sequence ID" value="CAF9933275.1"/>
    <property type="molecule type" value="Genomic_DNA"/>
</dbReference>
<reference evidence="2" key="1">
    <citation type="submission" date="2021-03" db="EMBL/GenBank/DDBJ databases">
        <authorList>
            <person name="Tagirdzhanova G."/>
        </authorList>
    </citation>
    <scope>NUCLEOTIDE SEQUENCE</scope>
</reference>
<feature type="region of interest" description="Disordered" evidence="1">
    <location>
        <begin position="1"/>
        <end position="104"/>
    </location>
</feature>
<evidence type="ECO:0000313" key="2">
    <source>
        <dbReference type="EMBL" id="CAF9933275.1"/>
    </source>
</evidence>
<dbReference type="AlphaFoldDB" id="A0A8H3IY28"/>
<proteinExistence type="predicted"/>
<feature type="compositionally biased region" description="Low complexity" evidence="1">
    <location>
        <begin position="90"/>
        <end position="101"/>
    </location>
</feature>
<keyword evidence="3" id="KW-1185">Reference proteome</keyword>
<comment type="caution">
    <text evidence="2">The sequence shown here is derived from an EMBL/GenBank/DDBJ whole genome shotgun (WGS) entry which is preliminary data.</text>
</comment>
<gene>
    <name evidence="2" type="ORF">IMSHALPRED_009125</name>
</gene>
<evidence type="ECO:0000256" key="1">
    <source>
        <dbReference type="SAM" id="MobiDB-lite"/>
    </source>
</evidence>
<sequence length="219" mass="23662">MFNNAAKPDRWGNTAPEPPAQTVHPPSEAGLPPVPPPPPYGSPSDYPPPPSFPLELPPPSPTSTPTGGSFGFSTTGRVELPADSSPPPGLSSIPPIGGASPTRHVPILTSTTAAQNRSLRPSDPEKRCTVPSFTRPICNTCHANCVSVREGNINFCERCFQDALKRRGKKESSKANRPKCKICHVNSINVRDGEMIYCERCWQESLRKRGVRDDGSVWA</sequence>
<name>A0A8H3IY28_9LECA</name>
<accession>A0A8H3IY28</accession>
<feature type="compositionally biased region" description="Low complexity" evidence="1">
    <location>
        <begin position="63"/>
        <end position="76"/>
    </location>
</feature>
<protein>
    <submittedName>
        <fullName evidence="2">Uncharacterized protein</fullName>
    </submittedName>
</protein>
<dbReference type="OrthoDB" id="10441116at2759"/>
<dbReference type="Proteomes" id="UP000664534">
    <property type="component" value="Unassembled WGS sequence"/>
</dbReference>